<evidence type="ECO:0000256" key="1">
    <source>
        <dbReference type="ARBA" id="ARBA00013169"/>
    </source>
</evidence>
<evidence type="ECO:0000259" key="13">
    <source>
        <dbReference type="Pfam" id="PF10458"/>
    </source>
</evidence>
<dbReference type="GO" id="GO:0006438">
    <property type="term" value="P:valyl-tRNA aminoacylation"/>
    <property type="evidence" value="ECO:0007669"/>
    <property type="project" value="InterPro"/>
</dbReference>
<feature type="coiled-coil region" evidence="12">
    <location>
        <begin position="36"/>
        <end position="63"/>
    </location>
</feature>
<sequence length="106" mass="12051">MTRLSSLTVRTESEKPADAATYIYNDIEIFVPLKGLVDIESELEKLARERKKVEVKLRQVEGKLNNEKFLANAPEKIVAGEREKKSVLDGKIARIREAVERLQSLV</sequence>
<evidence type="ECO:0000256" key="12">
    <source>
        <dbReference type="SAM" id="Coils"/>
    </source>
</evidence>
<dbReference type="GO" id="GO:0005737">
    <property type="term" value="C:cytoplasm"/>
    <property type="evidence" value="ECO:0007669"/>
    <property type="project" value="InterPro"/>
</dbReference>
<comment type="catalytic activity">
    <reaction evidence="10">
        <text>tRNA(Val) + L-valine + ATP = L-valyl-tRNA(Val) + AMP + diphosphate</text>
        <dbReference type="Rhea" id="RHEA:10704"/>
        <dbReference type="Rhea" id="RHEA-COMP:9672"/>
        <dbReference type="Rhea" id="RHEA-COMP:9708"/>
        <dbReference type="ChEBI" id="CHEBI:30616"/>
        <dbReference type="ChEBI" id="CHEBI:33019"/>
        <dbReference type="ChEBI" id="CHEBI:57762"/>
        <dbReference type="ChEBI" id="CHEBI:78442"/>
        <dbReference type="ChEBI" id="CHEBI:78537"/>
        <dbReference type="ChEBI" id="CHEBI:456215"/>
        <dbReference type="EC" id="6.1.1.9"/>
    </reaction>
</comment>
<keyword evidence="4" id="KW-0067">ATP-binding</keyword>
<accession>A0A8D5FH02</accession>
<name>A0A8D5FH02_9BACT</name>
<keyword evidence="7" id="KW-0030">Aminoacyl-tRNA synthetase</keyword>
<comment type="similarity">
    <text evidence="11">Belongs to the class-I aminoacyl-tRNA synthetase family. ValS type 1 subfamily.</text>
</comment>
<dbReference type="AlphaFoldDB" id="A0A8D5FH02"/>
<evidence type="ECO:0000256" key="2">
    <source>
        <dbReference type="ARBA" id="ARBA00022598"/>
    </source>
</evidence>
<reference evidence="14" key="1">
    <citation type="submission" date="2020-09" db="EMBL/GenBank/DDBJ databases">
        <title>Desulfogranum mesoprofundum gen. nov., sp. nov., a novel mesophilic, sulfate-reducing chemolithoautotroph isolated from a deep-sea hydrothermal vent chimney in the Suiyo Seamount.</title>
        <authorList>
            <person name="Hashimoto Y."/>
            <person name="Nakagawa S."/>
        </authorList>
    </citation>
    <scope>NUCLEOTIDE SEQUENCE</scope>
    <source>
        <strain evidence="14">KT2</strain>
    </source>
</reference>
<evidence type="ECO:0000313" key="15">
    <source>
        <dbReference type="Proteomes" id="UP000826725"/>
    </source>
</evidence>
<dbReference type="GO" id="GO:0005524">
    <property type="term" value="F:ATP binding"/>
    <property type="evidence" value="ECO:0007669"/>
    <property type="project" value="UniProtKB-KW"/>
</dbReference>
<evidence type="ECO:0000256" key="11">
    <source>
        <dbReference type="ARBA" id="ARBA00060830"/>
    </source>
</evidence>
<evidence type="ECO:0000256" key="4">
    <source>
        <dbReference type="ARBA" id="ARBA00022840"/>
    </source>
</evidence>
<dbReference type="InterPro" id="IPR019499">
    <property type="entry name" value="Val-tRNA_synth_tRNA-bd"/>
</dbReference>
<dbReference type="EMBL" id="AP024086">
    <property type="protein sequence ID" value="BCL61452.1"/>
    <property type="molecule type" value="Genomic_DNA"/>
</dbReference>
<evidence type="ECO:0000256" key="9">
    <source>
        <dbReference type="ARBA" id="ARBA00029936"/>
    </source>
</evidence>
<keyword evidence="5" id="KW-0648">Protein biosynthesis</keyword>
<dbReference type="GO" id="GO:0004832">
    <property type="term" value="F:valine-tRNA ligase activity"/>
    <property type="evidence" value="ECO:0007669"/>
    <property type="project" value="UniProtKB-EC"/>
</dbReference>
<gene>
    <name evidence="14" type="ORF">DGMP_21450</name>
</gene>
<evidence type="ECO:0000256" key="8">
    <source>
        <dbReference type="ARBA" id="ARBA00024407"/>
    </source>
</evidence>
<evidence type="ECO:0000256" key="3">
    <source>
        <dbReference type="ARBA" id="ARBA00022741"/>
    </source>
</evidence>
<evidence type="ECO:0000313" key="14">
    <source>
        <dbReference type="EMBL" id="BCL61452.1"/>
    </source>
</evidence>
<evidence type="ECO:0000256" key="10">
    <source>
        <dbReference type="ARBA" id="ARBA00047552"/>
    </source>
</evidence>
<proteinExistence type="inferred from homology"/>
<dbReference type="Proteomes" id="UP000826725">
    <property type="component" value="Chromosome"/>
</dbReference>
<organism evidence="14 15">
    <name type="scientific">Desulfomarina profundi</name>
    <dbReference type="NCBI Taxonomy" id="2772557"/>
    <lineage>
        <taxon>Bacteria</taxon>
        <taxon>Pseudomonadati</taxon>
        <taxon>Thermodesulfobacteriota</taxon>
        <taxon>Desulfobulbia</taxon>
        <taxon>Desulfobulbales</taxon>
        <taxon>Desulfobulbaceae</taxon>
        <taxon>Desulfomarina</taxon>
    </lineage>
</organism>
<evidence type="ECO:0000256" key="6">
    <source>
        <dbReference type="ARBA" id="ARBA00023054"/>
    </source>
</evidence>
<dbReference type="FunFam" id="1.10.287.380:FF:000001">
    <property type="entry name" value="Valine--tRNA ligase"/>
    <property type="match status" value="1"/>
</dbReference>
<keyword evidence="15" id="KW-1185">Reference proteome</keyword>
<dbReference type="KEGG" id="dbk:DGMP_21450"/>
<evidence type="ECO:0000256" key="5">
    <source>
        <dbReference type="ARBA" id="ARBA00022917"/>
    </source>
</evidence>
<feature type="domain" description="Valyl-tRNA synthetase tRNA-binding arm" evidence="13">
    <location>
        <begin position="38"/>
        <end position="103"/>
    </location>
</feature>
<protein>
    <recommendedName>
        <fullName evidence="8">Valine--tRNA ligase</fullName>
        <ecNumber evidence="1">6.1.1.9</ecNumber>
    </recommendedName>
    <alternativeName>
        <fullName evidence="9">Valyl-tRNA synthetase</fullName>
    </alternativeName>
</protein>
<evidence type="ECO:0000256" key="7">
    <source>
        <dbReference type="ARBA" id="ARBA00023146"/>
    </source>
</evidence>
<dbReference type="Pfam" id="PF10458">
    <property type="entry name" value="Val_tRNA-synt_C"/>
    <property type="match status" value="1"/>
</dbReference>
<dbReference type="EC" id="6.1.1.9" evidence="1"/>
<keyword evidence="6 12" id="KW-0175">Coiled coil</keyword>
<keyword evidence="2" id="KW-0436">Ligase</keyword>
<keyword evidence="3" id="KW-0547">Nucleotide-binding</keyword>